<keyword evidence="1" id="KW-1133">Transmembrane helix</keyword>
<name>A0AAD7UNS4_9STRA</name>
<evidence type="ECO:0000313" key="3">
    <source>
        <dbReference type="Proteomes" id="UP001230188"/>
    </source>
</evidence>
<feature type="transmembrane region" description="Helical" evidence="1">
    <location>
        <begin position="222"/>
        <end position="247"/>
    </location>
</feature>
<feature type="non-terminal residue" evidence="2">
    <location>
        <position position="1"/>
    </location>
</feature>
<dbReference type="EMBL" id="JAQMWT010000052">
    <property type="protein sequence ID" value="KAJ8612378.1"/>
    <property type="molecule type" value="Genomic_DNA"/>
</dbReference>
<gene>
    <name evidence="2" type="ORF">CTAYLR_007945</name>
</gene>
<dbReference type="Proteomes" id="UP001230188">
    <property type="component" value="Unassembled WGS sequence"/>
</dbReference>
<feature type="transmembrane region" description="Helical" evidence="1">
    <location>
        <begin position="342"/>
        <end position="361"/>
    </location>
</feature>
<feature type="transmembrane region" description="Helical" evidence="1">
    <location>
        <begin position="282"/>
        <end position="306"/>
    </location>
</feature>
<protein>
    <submittedName>
        <fullName evidence="2">Uncharacterized protein</fullName>
    </submittedName>
</protein>
<keyword evidence="1" id="KW-0812">Transmembrane</keyword>
<evidence type="ECO:0000256" key="1">
    <source>
        <dbReference type="SAM" id="Phobius"/>
    </source>
</evidence>
<dbReference type="SUPFAM" id="SSF51161">
    <property type="entry name" value="Trimeric LpxA-like enzymes"/>
    <property type="match status" value="1"/>
</dbReference>
<dbReference type="AlphaFoldDB" id="A0AAD7UNS4"/>
<keyword evidence="3" id="KW-1185">Reference proteome</keyword>
<organism evidence="2 3">
    <name type="scientific">Chrysophaeum taylorii</name>
    <dbReference type="NCBI Taxonomy" id="2483200"/>
    <lineage>
        <taxon>Eukaryota</taxon>
        <taxon>Sar</taxon>
        <taxon>Stramenopiles</taxon>
        <taxon>Ochrophyta</taxon>
        <taxon>Pelagophyceae</taxon>
        <taxon>Pelagomonadales</taxon>
        <taxon>Pelagomonadaceae</taxon>
        <taxon>Chrysophaeum</taxon>
    </lineage>
</organism>
<keyword evidence="1" id="KW-0472">Membrane</keyword>
<comment type="caution">
    <text evidence="2">The sequence shown here is derived from an EMBL/GenBank/DDBJ whole genome shotgun (WGS) entry which is preliminary data.</text>
</comment>
<reference evidence="2" key="1">
    <citation type="submission" date="2023-01" db="EMBL/GenBank/DDBJ databases">
        <title>Metagenome sequencing of chrysophaentin producing Chrysophaeum taylorii.</title>
        <authorList>
            <person name="Davison J."/>
            <person name="Bewley C."/>
        </authorList>
    </citation>
    <scope>NUCLEOTIDE SEQUENCE</scope>
    <source>
        <strain evidence="2">NIES-1699</strain>
    </source>
</reference>
<evidence type="ECO:0000313" key="2">
    <source>
        <dbReference type="EMBL" id="KAJ8612378.1"/>
    </source>
</evidence>
<feature type="non-terminal residue" evidence="2">
    <location>
        <position position="379"/>
    </location>
</feature>
<dbReference type="InterPro" id="IPR011004">
    <property type="entry name" value="Trimer_LpxA-like_sf"/>
</dbReference>
<accession>A0AAD7UNS4</accession>
<sequence length="379" mass="42441">ASFWIAHCIKKTCARRQWRRGDYELPAVNADDRQAALEEGITFVYDKIADSIYRRAVFQFGATWIIRRYYICLGAKIGAWTHIDFLLERIPNPRQLCIGQNAHLGSFCCVLPARISKITIGDKSIIGFGAVVLGTTDGSSVVNIPSTMLVGGNTLIQDGHSQLRKSSMTIDAEAMTEVARELQVVSAEGRTIRSRQNSMTLSWDGNRELIDYDHDLTFCHKVLYVVAPFVLLLWARLLLAVALYAAAATANFTFEWLAYDVQNNNDDTNSNKPRFRNSKPFLAIRAFAALVFLFSFLLGFACLAIANKWFWFALDAKGRRTKRWAQFGVGYWMRQFGDAGRAAFTAIGFFFVSSTAPYAWFVRALGAHVERGALVAAPV</sequence>
<dbReference type="Gene3D" id="2.160.10.10">
    <property type="entry name" value="Hexapeptide repeat proteins"/>
    <property type="match status" value="1"/>
</dbReference>
<proteinExistence type="predicted"/>